<organism evidence="1">
    <name type="scientific">Oryza barthii</name>
    <dbReference type="NCBI Taxonomy" id="65489"/>
    <lineage>
        <taxon>Eukaryota</taxon>
        <taxon>Viridiplantae</taxon>
        <taxon>Streptophyta</taxon>
        <taxon>Embryophyta</taxon>
        <taxon>Tracheophyta</taxon>
        <taxon>Spermatophyta</taxon>
        <taxon>Magnoliopsida</taxon>
        <taxon>Liliopsida</taxon>
        <taxon>Poales</taxon>
        <taxon>Poaceae</taxon>
        <taxon>BOP clade</taxon>
        <taxon>Oryzoideae</taxon>
        <taxon>Oryzeae</taxon>
        <taxon>Oryzinae</taxon>
        <taxon>Oryza</taxon>
    </lineage>
</organism>
<dbReference type="PaxDb" id="65489-OBART04G29540.1"/>
<dbReference type="HOGENOM" id="CLU_3160823_0_0_1"/>
<reference evidence="1" key="2">
    <citation type="submission" date="2015-03" db="UniProtKB">
        <authorList>
            <consortium name="EnsemblPlants"/>
        </authorList>
    </citation>
    <scope>IDENTIFICATION</scope>
</reference>
<dbReference type="Gramene" id="OBART04G29540.1">
    <property type="protein sequence ID" value="OBART04G29540.1"/>
    <property type="gene ID" value="OBART04G29540"/>
</dbReference>
<protein>
    <submittedName>
        <fullName evidence="1">Uncharacterized protein</fullName>
    </submittedName>
</protein>
<dbReference type="Proteomes" id="UP000026960">
    <property type="component" value="Chromosome 4"/>
</dbReference>
<evidence type="ECO:0000313" key="1">
    <source>
        <dbReference type="EnsemblPlants" id="OBART04G29540.1"/>
    </source>
</evidence>
<dbReference type="AlphaFoldDB" id="A0A0D3G1P1"/>
<name>A0A0D3G1P1_9ORYZ</name>
<keyword evidence="2" id="KW-1185">Reference proteome</keyword>
<sequence>MDKSLLKTKVDVTLDGTTNGTLFIETIIRQYEKGNEQEKSGWVMRLRV</sequence>
<evidence type="ECO:0000313" key="2">
    <source>
        <dbReference type="Proteomes" id="UP000026960"/>
    </source>
</evidence>
<dbReference type="EnsemblPlants" id="OBART04G29540.1">
    <property type="protein sequence ID" value="OBART04G29540.1"/>
    <property type="gene ID" value="OBART04G29540"/>
</dbReference>
<proteinExistence type="predicted"/>
<reference evidence="1" key="1">
    <citation type="journal article" date="2009" name="Rice">
        <title>De Novo Next Generation Sequencing of Plant Genomes.</title>
        <authorList>
            <person name="Rounsley S."/>
            <person name="Marri P.R."/>
            <person name="Yu Y."/>
            <person name="He R."/>
            <person name="Sisneros N."/>
            <person name="Goicoechea J.L."/>
            <person name="Lee S.J."/>
            <person name="Angelova A."/>
            <person name="Kudrna D."/>
            <person name="Luo M."/>
            <person name="Affourtit J."/>
            <person name="Desany B."/>
            <person name="Knight J."/>
            <person name="Niazi F."/>
            <person name="Egholm M."/>
            <person name="Wing R.A."/>
        </authorList>
    </citation>
    <scope>NUCLEOTIDE SEQUENCE [LARGE SCALE GENOMIC DNA]</scope>
    <source>
        <strain evidence="1">cv. IRGC 105608</strain>
    </source>
</reference>
<accession>A0A0D3G1P1</accession>